<evidence type="ECO:0000313" key="20">
    <source>
        <dbReference type="Proteomes" id="UP001140453"/>
    </source>
</evidence>
<evidence type="ECO:0000256" key="7">
    <source>
        <dbReference type="ARBA" id="ARBA00022692"/>
    </source>
</evidence>
<sequence>MADLAGVPQCGLACLISSLSATTCAATNTTCLCLDKGFESVVSICVLSNCTIREVLAVKNGTSLHCGLPEANEVYTFTVITGVIISLQTVFFVLRMLCRAVRIAPWGWDDTTIVVAFIFTTSFAAASGIESHYGMGRNVWTVPPDDIDQFLKVFFAFEAIYAFVLGVIKISICFLYLRIFPGHRFRVVVWATQVFNIALVFAFIVADVLQCRPLSYFWQGWDGEHEGYCLNLTAFVYSHAALNIALDVWMLALPASQIWQLNMNMKKKVGVIAMFGFGVLLTLVSIIRLLSLKGFATTQNPTMAFYRVGVWTAVEITAGLMVACMPAARLFVMYCVSHLFSTTRSRLASEPYPARSSKSNGSGGPPAARTLSGKLANNFRHKSLTPKDLDRNRDYSMSVTVTSDRKNFLSSESDDLKLAETEGTGVHLEDLRGSTKSSPSREQFGLSDRPSMAGESHGEKPRRILVTQDVSVSNESSLSRRQELQDEFFKKEYWDV</sequence>
<reference evidence="19" key="1">
    <citation type="submission" date="2022-10" db="EMBL/GenBank/DDBJ databases">
        <title>Tapping the CABI collections for fungal endophytes: first genome assemblies for Collariella, Neodidymelliopsis, Ascochyta clinopodiicola, Didymella pomorum, Didymosphaeria variabile, Neocosmospora piperis and Neocucurbitaria cava.</title>
        <authorList>
            <person name="Hill R."/>
        </authorList>
    </citation>
    <scope>NUCLEOTIDE SEQUENCE</scope>
    <source>
        <strain evidence="19">IMI 355082</strain>
    </source>
</reference>
<feature type="region of interest" description="Disordered" evidence="15">
    <location>
        <begin position="422"/>
        <end position="462"/>
    </location>
</feature>
<dbReference type="PANTHER" id="PTHR33048:SF47">
    <property type="entry name" value="INTEGRAL MEMBRANE PROTEIN-RELATED"/>
    <property type="match status" value="1"/>
</dbReference>
<dbReference type="SMART" id="SM00747">
    <property type="entry name" value="CFEM"/>
    <property type="match status" value="1"/>
</dbReference>
<evidence type="ECO:0000256" key="1">
    <source>
        <dbReference type="ARBA" id="ARBA00004141"/>
    </source>
</evidence>
<proteinExistence type="inferred from homology"/>
<evidence type="ECO:0000256" key="15">
    <source>
        <dbReference type="SAM" id="MobiDB-lite"/>
    </source>
</evidence>
<evidence type="ECO:0000256" key="3">
    <source>
        <dbReference type="ARBA" id="ARBA00004613"/>
    </source>
</evidence>
<dbReference type="OrthoDB" id="2496787at2759"/>
<dbReference type="AlphaFoldDB" id="A0A9W8YX78"/>
<feature type="region of interest" description="Disordered" evidence="15">
    <location>
        <begin position="350"/>
        <end position="372"/>
    </location>
</feature>
<evidence type="ECO:0000256" key="14">
    <source>
        <dbReference type="PROSITE-ProRule" id="PRU01356"/>
    </source>
</evidence>
<feature type="domain" description="CFEM" evidence="18">
    <location>
        <begin position="1"/>
        <end position="93"/>
    </location>
</feature>
<feature type="disulfide bond" evidence="14">
    <location>
        <begin position="24"/>
        <end position="31"/>
    </location>
</feature>
<feature type="transmembrane region" description="Helical" evidence="16">
    <location>
        <begin position="149"/>
        <end position="175"/>
    </location>
</feature>
<keyword evidence="11 14" id="KW-1015">Disulfide bond</keyword>
<keyword evidence="7 16" id="KW-0812">Transmembrane</keyword>
<evidence type="ECO:0000256" key="12">
    <source>
        <dbReference type="ARBA" id="ARBA00023288"/>
    </source>
</evidence>
<gene>
    <name evidence="19" type="ORF">N0V93_002773</name>
</gene>
<feature type="chain" id="PRO_5040849070" description="CFEM domain-containing protein" evidence="17">
    <location>
        <begin position="26"/>
        <end position="496"/>
    </location>
</feature>
<feature type="transmembrane region" description="Helical" evidence="16">
    <location>
        <begin position="240"/>
        <end position="259"/>
    </location>
</feature>
<dbReference type="EMBL" id="JAPEVB010000002">
    <property type="protein sequence ID" value="KAJ4393561.1"/>
    <property type="molecule type" value="Genomic_DNA"/>
</dbReference>
<feature type="signal peptide" evidence="17">
    <location>
        <begin position="1"/>
        <end position="25"/>
    </location>
</feature>
<dbReference type="GO" id="GO:0098552">
    <property type="term" value="C:side of membrane"/>
    <property type="evidence" value="ECO:0007669"/>
    <property type="project" value="UniProtKB-KW"/>
</dbReference>
<feature type="disulfide bond" evidence="14">
    <location>
        <begin position="33"/>
        <end position="66"/>
    </location>
</feature>
<keyword evidence="5" id="KW-0964">Secreted</keyword>
<feature type="disulfide bond" evidence="14">
    <location>
        <begin position="10"/>
        <end position="50"/>
    </location>
</feature>
<evidence type="ECO:0000256" key="8">
    <source>
        <dbReference type="ARBA" id="ARBA00022729"/>
    </source>
</evidence>
<feature type="disulfide bond" evidence="14">
    <location>
        <begin position="14"/>
        <end position="45"/>
    </location>
</feature>
<keyword evidence="6" id="KW-0336">GPI-anchor</keyword>
<keyword evidence="8 17" id="KW-0732">Signal</keyword>
<comment type="similarity">
    <text evidence="13">Belongs to the SAT4 family.</text>
</comment>
<comment type="subcellular location">
    <subcellularLocation>
        <location evidence="2">Membrane</location>
        <topology evidence="2">Lipid-anchor</topology>
        <topology evidence="2">GPI-anchor</topology>
    </subcellularLocation>
    <subcellularLocation>
        <location evidence="1">Membrane</location>
        <topology evidence="1">Multi-pass membrane protein</topology>
    </subcellularLocation>
    <subcellularLocation>
        <location evidence="3">Secreted</location>
    </subcellularLocation>
</comment>
<evidence type="ECO:0000256" key="6">
    <source>
        <dbReference type="ARBA" id="ARBA00022622"/>
    </source>
</evidence>
<name>A0A9W8YX78_9PEZI</name>
<keyword evidence="12" id="KW-0449">Lipoprotein</keyword>
<evidence type="ECO:0000256" key="11">
    <source>
        <dbReference type="ARBA" id="ARBA00023157"/>
    </source>
</evidence>
<evidence type="ECO:0000256" key="2">
    <source>
        <dbReference type="ARBA" id="ARBA00004589"/>
    </source>
</evidence>
<dbReference type="InterPro" id="IPR052337">
    <property type="entry name" value="SAT4-like"/>
</dbReference>
<keyword evidence="20" id="KW-1185">Reference proteome</keyword>
<dbReference type="Proteomes" id="UP001140453">
    <property type="component" value="Unassembled WGS sequence"/>
</dbReference>
<keyword evidence="6" id="KW-0325">Glycoprotein</keyword>
<feature type="transmembrane region" description="Helical" evidence="16">
    <location>
        <begin position="187"/>
        <end position="206"/>
    </location>
</feature>
<feature type="transmembrane region" description="Helical" evidence="16">
    <location>
        <begin position="271"/>
        <end position="290"/>
    </location>
</feature>
<dbReference type="Pfam" id="PF20684">
    <property type="entry name" value="Fung_rhodopsin"/>
    <property type="match status" value="1"/>
</dbReference>
<comment type="caution">
    <text evidence="14">Lacks conserved residue(s) required for the propagation of feature annotation.</text>
</comment>
<protein>
    <recommendedName>
        <fullName evidence="18">CFEM domain-containing protein</fullName>
    </recommendedName>
</protein>
<evidence type="ECO:0000256" key="9">
    <source>
        <dbReference type="ARBA" id="ARBA00022989"/>
    </source>
</evidence>
<evidence type="ECO:0000256" key="16">
    <source>
        <dbReference type="SAM" id="Phobius"/>
    </source>
</evidence>
<accession>A0A9W8YX78</accession>
<dbReference type="PROSITE" id="PS52012">
    <property type="entry name" value="CFEM"/>
    <property type="match status" value="1"/>
</dbReference>
<feature type="transmembrane region" description="Helical" evidence="16">
    <location>
        <begin position="106"/>
        <end position="129"/>
    </location>
</feature>
<evidence type="ECO:0000256" key="10">
    <source>
        <dbReference type="ARBA" id="ARBA00023136"/>
    </source>
</evidence>
<evidence type="ECO:0000313" key="19">
    <source>
        <dbReference type="EMBL" id="KAJ4393561.1"/>
    </source>
</evidence>
<feature type="transmembrane region" description="Helical" evidence="16">
    <location>
        <begin position="310"/>
        <end position="336"/>
    </location>
</feature>
<dbReference type="GO" id="GO:0005576">
    <property type="term" value="C:extracellular region"/>
    <property type="evidence" value="ECO:0007669"/>
    <property type="project" value="UniProtKB-SubCell"/>
</dbReference>
<dbReference type="Pfam" id="PF05730">
    <property type="entry name" value="CFEM"/>
    <property type="match status" value="1"/>
</dbReference>
<dbReference type="PANTHER" id="PTHR33048">
    <property type="entry name" value="PTH11-LIKE INTEGRAL MEMBRANE PROTEIN (AFU_ORTHOLOGUE AFUA_5G11245)"/>
    <property type="match status" value="1"/>
</dbReference>
<evidence type="ECO:0000256" key="5">
    <source>
        <dbReference type="ARBA" id="ARBA00022525"/>
    </source>
</evidence>
<organism evidence="19 20">
    <name type="scientific">Gnomoniopsis smithogilvyi</name>
    <dbReference type="NCBI Taxonomy" id="1191159"/>
    <lineage>
        <taxon>Eukaryota</taxon>
        <taxon>Fungi</taxon>
        <taxon>Dikarya</taxon>
        <taxon>Ascomycota</taxon>
        <taxon>Pezizomycotina</taxon>
        <taxon>Sordariomycetes</taxon>
        <taxon>Sordariomycetidae</taxon>
        <taxon>Diaporthales</taxon>
        <taxon>Gnomoniaceae</taxon>
        <taxon>Gnomoniopsis</taxon>
    </lineage>
</organism>
<evidence type="ECO:0000256" key="17">
    <source>
        <dbReference type="SAM" id="SignalP"/>
    </source>
</evidence>
<comment type="caution">
    <text evidence="19">The sequence shown here is derived from an EMBL/GenBank/DDBJ whole genome shotgun (WGS) entry which is preliminary data.</text>
</comment>
<evidence type="ECO:0000256" key="4">
    <source>
        <dbReference type="ARBA" id="ARBA00010031"/>
    </source>
</evidence>
<feature type="transmembrane region" description="Helical" evidence="16">
    <location>
        <begin position="74"/>
        <end position="94"/>
    </location>
</feature>
<evidence type="ECO:0000256" key="13">
    <source>
        <dbReference type="ARBA" id="ARBA00038359"/>
    </source>
</evidence>
<evidence type="ECO:0000259" key="18">
    <source>
        <dbReference type="PROSITE" id="PS52012"/>
    </source>
</evidence>
<keyword evidence="9 16" id="KW-1133">Transmembrane helix</keyword>
<dbReference type="InterPro" id="IPR008427">
    <property type="entry name" value="Extracellular_membr_CFEM_dom"/>
</dbReference>
<keyword evidence="10 16" id="KW-0472">Membrane</keyword>
<comment type="similarity">
    <text evidence="4">Belongs to the RBT5 family.</text>
</comment>
<dbReference type="InterPro" id="IPR049326">
    <property type="entry name" value="Rhodopsin_dom_fungi"/>
</dbReference>